<reference evidence="2 3" key="1">
    <citation type="submission" date="2016-09" db="EMBL/GenBank/DDBJ databases">
        <title>Extensive genetic diversity and differential bi-allelic expression allows diatom success in the polar Southern Ocean.</title>
        <authorList>
            <consortium name="DOE Joint Genome Institute"/>
            <person name="Mock T."/>
            <person name="Otillar R.P."/>
            <person name="Strauss J."/>
            <person name="Dupont C."/>
            <person name="Frickenhaus S."/>
            <person name="Maumus F."/>
            <person name="Mcmullan M."/>
            <person name="Sanges R."/>
            <person name="Schmutz J."/>
            <person name="Toseland A."/>
            <person name="Valas R."/>
            <person name="Veluchamy A."/>
            <person name="Ward B.J."/>
            <person name="Allen A."/>
            <person name="Barry K."/>
            <person name="Falciatore A."/>
            <person name="Ferrante M."/>
            <person name="Fortunato A.E."/>
            <person name="Gloeckner G."/>
            <person name="Gruber A."/>
            <person name="Hipkin R."/>
            <person name="Janech M."/>
            <person name="Kroth P."/>
            <person name="Leese F."/>
            <person name="Lindquist E."/>
            <person name="Lyon B.R."/>
            <person name="Martin J."/>
            <person name="Mayer C."/>
            <person name="Parker M."/>
            <person name="Quesneville H."/>
            <person name="Raymond J."/>
            <person name="Uhlig C."/>
            <person name="Valentin K.U."/>
            <person name="Worden A.Z."/>
            <person name="Armbrust E.V."/>
            <person name="Bowler C."/>
            <person name="Green B."/>
            <person name="Moulton V."/>
            <person name="Van Oosterhout C."/>
            <person name="Grigoriev I."/>
        </authorList>
    </citation>
    <scope>NUCLEOTIDE SEQUENCE [LARGE SCALE GENOMIC DNA]</scope>
    <source>
        <strain evidence="2 3">CCMP1102</strain>
    </source>
</reference>
<dbReference type="PROSITE" id="PS50294">
    <property type="entry name" value="WD_REPEATS_REGION"/>
    <property type="match status" value="1"/>
</dbReference>
<organism evidence="2 3">
    <name type="scientific">Fragilariopsis cylindrus CCMP1102</name>
    <dbReference type="NCBI Taxonomy" id="635003"/>
    <lineage>
        <taxon>Eukaryota</taxon>
        <taxon>Sar</taxon>
        <taxon>Stramenopiles</taxon>
        <taxon>Ochrophyta</taxon>
        <taxon>Bacillariophyta</taxon>
        <taxon>Bacillariophyceae</taxon>
        <taxon>Bacillariophycidae</taxon>
        <taxon>Bacillariales</taxon>
        <taxon>Bacillariaceae</taxon>
        <taxon>Fragilariopsis</taxon>
    </lineage>
</organism>
<dbReference type="EMBL" id="KV784357">
    <property type="protein sequence ID" value="OEU18025.1"/>
    <property type="molecule type" value="Genomic_DNA"/>
</dbReference>
<dbReference type="PANTHER" id="PTHR19879">
    <property type="entry name" value="TRANSCRIPTION INITIATION FACTOR TFIID"/>
    <property type="match status" value="1"/>
</dbReference>
<accession>A0A1E7FJ18</accession>
<name>A0A1E7FJ18_9STRA</name>
<dbReference type="InterPro" id="IPR015943">
    <property type="entry name" value="WD40/YVTN_repeat-like_dom_sf"/>
</dbReference>
<protein>
    <submittedName>
        <fullName evidence="2">Uncharacterized protein</fullName>
    </submittedName>
</protein>
<dbReference type="SUPFAM" id="SSF82171">
    <property type="entry name" value="DPP6 N-terminal domain-like"/>
    <property type="match status" value="1"/>
</dbReference>
<gene>
    <name evidence="2" type="ORF">FRACYDRAFT_238457</name>
</gene>
<dbReference type="Proteomes" id="UP000095751">
    <property type="component" value="Unassembled WGS sequence"/>
</dbReference>
<dbReference type="Gene3D" id="2.130.10.10">
    <property type="entry name" value="YVTN repeat-like/Quinoprotein amine dehydrogenase"/>
    <property type="match status" value="1"/>
</dbReference>
<dbReference type="PANTHER" id="PTHR19879:SF9">
    <property type="entry name" value="TRANSCRIPTION INITIATION FACTOR TFIID SUBUNIT 5"/>
    <property type="match status" value="1"/>
</dbReference>
<evidence type="ECO:0000256" key="1">
    <source>
        <dbReference type="PROSITE-ProRule" id="PRU00221"/>
    </source>
</evidence>
<evidence type="ECO:0000313" key="2">
    <source>
        <dbReference type="EMBL" id="OEU18025.1"/>
    </source>
</evidence>
<evidence type="ECO:0000313" key="3">
    <source>
        <dbReference type="Proteomes" id="UP000095751"/>
    </source>
</evidence>
<feature type="repeat" description="WD" evidence="1">
    <location>
        <begin position="160"/>
        <end position="191"/>
    </location>
</feature>
<dbReference type="InParanoid" id="A0A1E7FJ18"/>
<dbReference type="SMART" id="SM00320">
    <property type="entry name" value="WD40"/>
    <property type="match status" value="2"/>
</dbReference>
<dbReference type="InterPro" id="IPR001680">
    <property type="entry name" value="WD40_rpt"/>
</dbReference>
<keyword evidence="3" id="KW-1185">Reference proteome</keyword>
<proteinExistence type="predicted"/>
<keyword evidence="1" id="KW-0853">WD repeat</keyword>
<dbReference type="Pfam" id="PF00400">
    <property type="entry name" value="WD40"/>
    <property type="match status" value="1"/>
</dbReference>
<dbReference type="OrthoDB" id="408728at2759"/>
<sequence>MNHNQDDEVVLEVEQPLQTSNTPPPPTSFGNILQKFPEFLLHILPYIPDRIIWNSIASSNKEIYGKTKDEEAYQPPWPINFKLRIPGYSHDKRHSPVWSPDGTQIACFGELYDSECTRIVIFDQRRGLLHFHRHGDDDNDENNEVGWCVYEQGCHYMMDVRFSPDGSFLVSAGEDGLIKIWNYNSTDGYYQQLQEWNVRQETNTPIRYIRFYIDVSPCSRYVAILSDRHVLLKDVQNNGKTIKSVLLPEYKLGKQIMFSSIDSHHSIFIRSENVDGNGHTINIWRPRDDLFTILEHPNTRYVDNDFALSRDNSMVAICASEDGQSRVMLFCFNKSATNSKLSLKQSFSGHRFPSIRFTPDGKYLSYLNENRLLVFFSLITGSEITDQMNLSYSKKDDKISLTKVTRLTRFDFPPVGCGQRFLVQERAGTSNACYIASFWESGLVQNN</sequence>
<dbReference type="PROSITE" id="PS50082">
    <property type="entry name" value="WD_REPEATS_2"/>
    <property type="match status" value="1"/>
</dbReference>
<dbReference type="KEGG" id="fcy:FRACYDRAFT_238457"/>
<dbReference type="AlphaFoldDB" id="A0A1E7FJ18"/>